<evidence type="ECO:0000313" key="2">
    <source>
        <dbReference type="Proteomes" id="UP000799755"/>
    </source>
</evidence>
<dbReference type="Proteomes" id="UP000799755">
    <property type="component" value="Unassembled WGS sequence"/>
</dbReference>
<organism evidence="1 2">
    <name type="scientific">Lindgomyces ingoldianus</name>
    <dbReference type="NCBI Taxonomy" id="673940"/>
    <lineage>
        <taxon>Eukaryota</taxon>
        <taxon>Fungi</taxon>
        <taxon>Dikarya</taxon>
        <taxon>Ascomycota</taxon>
        <taxon>Pezizomycotina</taxon>
        <taxon>Dothideomycetes</taxon>
        <taxon>Pleosporomycetidae</taxon>
        <taxon>Pleosporales</taxon>
        <taxon>Lindgomycetaceae</taxon>
        <taxon>Lindgomyces</taxon>
    </lineage>
</organism>
<evidence type="ECO:0000313" key="1">
    <source>
        <dbReference type="EMBL" id="KAF2472662.1"/>
    </source>
</evidence>
<name>A0ACB6R2C4_9PLEO</name>
<keyword evidence="2" id="KW-1185">Reference proteome</keyword>
<reference evidence="1" key="1">
    <citation type="journal article" date="2020" name="Stud. Mycol.">
        <title>101 Dothideomycetes genomes: a test case for predicting lifestyles and emergence of pathogens.</title>
        <authorList>
            <person name="Haridas S."/>
            <person name="Albert R."/>
            <person name="Binder M."/>
            <person name="Bloem J."/>
            <person name="Labutti K."/>
            <person name="Salamov A."/>
            <person name="Andreopoulos B."/>
            <person name="Baker S."/>
            <person name="Barry K."/>
            <person name="Bills G."/>
            <person name="Bluhm B."/>
            <person name="Cannon C."/>
            <person name="Castanera R."/>
            <person name="Culley D."/>
            <person name="Daum C."/>
            <person name="Ezra D."/>
            <person name="Gonzalez J."/>
            <person name="Henrissat B."/>
            <person name="Kuo A."/>
            <person name="Liang C."/>
            <person name="Lipzen A."/>
            <person name="Lutzoni F."/>
            <person name="Magnuson J."/>
            <person name="Mondo S."/>
            <person name="Nolan M."/>
            <person name="Ohm R."/>
            <person name="Pangilinan J."/>
            <person name="Park H.-J."/>
            <person name="Ramirez L."/>
            <person name="Alfaro M."/>
            <person name="Sun H."/>
            <person name="Tritt A."/>
            <person name="Yoshinaga Y."/>
            <person name="Zwiers L.-H."/>
            <person name="Turgeon B."/>
            <person name="Goodwin S."/>
            <person name="Spatafora J."/>
            <person name="Crous P."/>
            <person name="Grigoriev I."/>
        </authorList>
    </citation>
    <scope>NUCLEOTIDE SEQUENCE</scope>
    <source>
        <strain evidence="1">ATCC 200398</strain>
    </source>
</reference>
<gene>
    <name evidence="1" type="ORF">BDR25DRAFT_352972</name>
</gene>
<dbReference type="EMBL" id="MU003501">
    <property type="protein sequence ID" value="KAF2472662.1"/>
    <property type="molecule type" value="Genomic_DNA"/>
</dbReference>
<sequence>MPFTVASCHQKRVEMASSTSGAVYIHDSLMLQSVLGLLGNAASGFKKVASDLLIRSEGGTLPSQCPSSPVDRSTPTNPYRLLTFYSINAAKRSHPKVLNYRAKQISSWPFISHIGNVDHEQSLEAISLKSVRHDGAVLVIGLQAGCIYFENNIYYPDYEITAVGCLEQFQFRTETNALIVENGFQRSEDLESAPENFIWTLSDHFSSPYTVERRFSNLLIQRNNGFRSVAASEYSHRLCDSILFRDGNYPNIYFVWLTTCLICYCSPWPHYLEVMRKSMDGSGASLMPGGIRRFSEFVPGALILVQLSFRTHLQPRQAKCSLYDESYQTLNSERQFDEAIRQRAQELIIFARLVSHCCLIHSWFFNFGRALEGKTLPNVSSAKYNIEEREL</sequence>
<comment type="caution">
    <text evidence="1">The sequence shown here is derived from an EMBL/GenBank/DDBJ whole genome shotgun (WGS) entry which is preliminary data.</text>
</comment>
<proteinExistence type="predicted"/>
<accession>A0ACB6R2C4</accession>
<protein>
    <submittedName>
        <fullName evidence="1">Uncharacterized protein</fullName>
    </submittedName>
</protein>